<evidence type="ECO:0000313" key="1">
    <source>
        <dbReference type="EMBL" id="PQO44003.1"/>
    </source>
</evidence>
<name>A0A2S8GHT1_9BACT</name>
<gene>
    <name evidence="1" type="ORF">C5Y93_20905</name>
</gene>
<dbReference type="RefSeq" id="WP_105337403.1">
    <property type="nucleotide sequence ID" value="NZ_PUHZ01000021.1"/>
</dbReference>
<dbReference type="AlphaFoldDB" id="A0A2S8GHT1"/>
<sequence>MRDLFASLMSKPTRETYLELRRQLIESEHYDPYSNDLQSAEEALGAENLEKAEELLRGGMPNLLLSPTAHLLISFIMHKKGDEQGSEVERYIAMACSEAMTQSGDGTQESPYLVLRTSDEYDLLRYLEKEFAGQGLVEKDGRFYDSMKCTDGEEIWFEITEMYAKLSEKLGFNDEMDDIPPA</sequence>
<comment type="caution">
    <text evidence="1">The sequence shown here is derived from an EMBL/GenBank/DDBJ whole genome shotgun (WGS) entry which is preliminary data.</text>
</comment>
<dbReference type="Proteomes" id="UP000237819">
    <property type="component" value="Unassembled WGS sequence"/>
</dbReference>
<evidence type="ECO:0000313" key="2">
    <source>
        <dbReference type="Proteomes" id="UP000237819"/>
    </source>
</evidence>
<reference evidence="1 2" key="1">
    <citation type="submission" date="2018-02" db="EMBL/GenBank/DDBJ databases">
        <title>Comparative genomes isolates from brazilian mangrove.</title>
        <authorList>
            <person name="Araujo J.E."/>
            <person name="Taketani R.G."/>
            <person name="Silva M.C.P."/>
            <person name="Loureco M.V."/>
            <person name="Andreote F.D."/>
        </authorList>
    </citation>
    <scope>NUCLEOTIDE SEQUENCE [LARGE SCALE GENOMIC DNA]</scope>
    <source>
        <strain evidence="1 2">Nap-Phe MGV</strain>
    </source>
</reference>
<organism evidence="1 2">
    <name type="scientific">Blastopirellula marina</name>
    <dbReference type="NCBI Taxonomy" id="124"/>
    <lineage>
        <taxon>Bacteria</taxon>
        <taxon>Pseudomonadati</taxon>
        <taxon>Planctomycetota</taxon>
        <taxon>Planctomycetia</taxon>
        <taxon>Pirellulales</taxon>
        <taxon>Pirellulaceae</taxon>
        <taxon>Blastopirellula</taxon>
    </lineage>
</organism>
<accession>A0A2S8GHT1</accession>
<dbReference type="OrthoDB" id="3781280at2"/>
<protein>
    <recommendedName>
        <fullName evidence="3">DUF4919 domain-containing protein</fullName>
    </recommendedName>
</protein>
<evidence type="ECO:0008006" key="3">
    <source>
        <dbReference type="Google" id="ProtNLM"/>
    </source>
</evidence>
<proteinExistence type="predicted"/>
<dbReference type="EMBL" id="PUHZ01000021">
    <property type="protein sequence ID" value="PQO44003.1"/>
    <property type="molecule type" value="Genomic_DNA"/>
</dbReference>